<dbReference type="OrthoDB" id="2292344at2"/>
<reference evidence="1 2" key="1">
    <citation type="submission" date="2017-05" db="EMBL/GenBank/DDBJ databases">
        <title>Lactobacillus nurukis nov., sp. nov., isolated from nuruk.</title>
        <authorList>
            <person name="Kim S.-J."/>
        </authorList>
    </citation>
    <scope>NUCLEOTIDE SEQUENCE [LARGE SCALE GENOMIC DNA]</scope>
    <source>
        <strain evidence="1 2">SYF10-1a</strain>
    </source>
</reference>
<proteinExistence type="predicted"/>
<comment type="caution">
    <text evidence="1">The sequence shown here is derived from an EMBL/GenBank/DDBJ whole genome shotgun (WGS) entry which is preliminary data.</text>
</comment>
<gene>
    <name evidence="1" type="ORF">CBP76_10065</name>
</gene>
<protein>
    <submittedName>
        <fullName evidence="1">Uncharacterized protein</fullName>
    </submittedName>
</protein>
<dbReference type="Proteomes" id="UP000235649">
    <property type="component" value="Unassembled WGS sequence"/>
</dbReference>
<organism evidence="1 2">
    <name type="scientific">Companilactobacillus nuruki</name>
    <dbReference type="NCBI Taxonomy" id="1993540"/>
    <lineage>
        <taxon>Bacteria</taxon>
        <taxon>Bacillati</taxon>
        <taxon>Bacillota</taxon>
        <taxon>Bacilli</taxon>
        <taxon>Lactobacillales</taxon>
        <taxon>Lactobacillaceae</taxon>
        <taxon>Companilactobacillus</taxon>
    </lineage>
</organism>
<keyword evidence="2" id="KW-1185">Reference proteome</keyword>
<name>A0A2N7ASE8_9LACO</name>
<evidence type="ECO:0000313" key="2">
    <source>
        <dbReference type="Proteomes" id="UP000235649"/>
    </source>
</evidence>
<dbReference type="RefSeq" id="WP_102196756.1">
    <property type="nucleotide sequence ID" value="NZ_NIPR01000045.1"/>
</dbReference>
<evidence type="ECO:0000313" key="1">
    <source>
        <dbReference type="EMBL" id="PMD68276.1"/>
    </source>
</evidence>
<dbReference type="EMBL" id="NIPR01000045">
    <property type="protein sequence ID" value="PMD68276.1"/>
    <property type="molecule type" value="Genomic_DNA"/>
</dbReference>
<sequence length="143" mass="16427">MLSIVDKASELLKDDSITISEIEKATGISQIQLTKLRESNDIEEKIEDLKYKDVLALADMFNNIQIECLNMHDNDFYKFVVRMGDWFGEAIEIQEDYYDSPDAMADDMKIAAAIQELNNISTQEKSIMLDLYFSYSRDGQSMS</sequence>
<dbReference type="AlphaFoldDB" id="A0A2N7ASE8"/>
<accession>A0A2N7ASE8</accession>